<keyword evidence="3" id="KW-1185">Reference proteome</keyword>
<keyword evidence="1" id="KW-0472">Membrane</keyword>
<name>A0A7L4YKI3_9ACTN</name>
<dbReference type="KEGG" id="eke:EK0264_05340"/>
<dbReference type="OrthoDB" id="5317164at2"/>
<dbReference type="PANTHER" id="PTHR23523:SF2">
    <property type="entry name" value="2-NITROIMIDAZOLE TRANSPORTER"/>
    <property type="match status" value="1"/>
</dbReference>
<dbReference type="Pfam" id="PF07690">
    <property type="entry name" value="MFS_1"/>
    <property type="match status" value="1"/>
</dbReference>
<feature type="transmembrane region" description="Helical" evidence="1">
    <location>
        <begin position="134"/>
        <end position="156"/>
    </location>
</feature>
<dbReference type="SUPFAM" id="SSF103473">
    <property type="entry name" value="MFS general substrate transporter"/>
    <property type="match status" value="1"/>
</dbReference>
<feature type="transmembrane region" description="Helical" evidence="1">
    <location>
        <begin position="162"/>
        <end position="182"/>
    </location>
</feature>
<feature type="transmembrane region" description="Helical" evidence="1">
    <location>
        <begin position="359"/>
        <end position="379"/>
    </location>
</feature>
<feature type="transmembrane region" description="Helical" evidence="1">
    <location>
        <begin position="271"/>
        <end position="290"/>
    </location>
</feature>
<feature type="transmembrane region" description="Helical" evidence="1">
    <location>
        <begin position="207"/>
        <end position="227"/>
    </location>
</feature>
<feature type="transmembrane region" description="Helical" evidence="1">
    <location>
        <begin position="337"/>
        <end position="353"/>
    </location>
</feature>
<dbReference type="EMBL" id="CP047156">
    <property type="protein sequence ID" value="QHB99760.1"/>
    <property type="molecule type" value="Genomic_DNA"/>
</dbReference>
<feature type="transmembrane region" description="Helical" evidence="1">
    <location>
        <begin position="77"/>
        <end position="94"/>
    </location>
</feature>
<reference evidence="2 3" key="1">
    <citation type="journal article" date="2018" name="Int. J. Syst. Evol. Microbiol.">
        <title>Epidermidibacterium keratini gen. nov., sp. nov., a member of the family Sporichthyaceae, isolated from keratin epidermis.</title>
        <authorList>
            <person name="Lee D.G."/>
            <person name="Trujillo M.E."/>
            <person name="Kang S."/>
            <person name="Nam J.J."/>
            <person name="Kim Y.J."/>
        </authorList>
    </citation>
    <scope>NUCLEOTIDE SEQUENCE [LARGE SCALE GENOMIC DNA]</scope>
    <source>
        <strain evidence="2 3">EPI-7</strain>
    </source>
</reference>
<keyword evidence="1" id="KW-1133">Transmembrane helix</keyword>
<evidence type="ECO:0000313" key="2">
    <source>
        <dbReference type="EMBL" id="QHB99760.1"/>
    </source>
</evidence>
<dbReference type="InterPro" id="IPR052524">
    <property type="entry name" value="MFS_Cyanate_Porter"/>
</dbReference>
<dbReference type="InParanoid" id="A0A7L4YKI3"/>
<evidence type="ECO:0000256" key="1">
    <source>
        <dbReference type="SAM" id="Phobius"/>
    </source>
</evidence>
<feature type="transmembrane region" description="Helical" evidence="1">
    <location>
        <begin position="40"/>
        <end position="65"/>
    </location>
</feature>
<evidence type="ECO:0000313" key="3">
    <source>
        <dbReference type="Proteomes" id="UP000463857"/>
    </source>
</evidence>
<sequence length="393" mass="40837">MSQSRRQVVIAILGVLVAAACLRPAITSFGPVLDRIAADTGLSAGVLGILGSLPLVMFGLVSPWVHRMAARLGTERLLATALGILAVGTALRSVPGNVLLWLGTVLIGGAIAVGNVLVPSIVKRDFGKRMSLMTSLYTAVMGGMAALASGLAVPIADATGTWRWALGGWLALAVAGCAIWTVRPNQDDVDAQAATSGSTSVWRVPTAWYVSLFMGFQSSVFYMTITWLPTYETDHGYTAATAGWHLFAYQVTGILCGFAIAIPLDRSRSQSTIAAAVSIWMVLAVLGMLLFPDVMWLWAVLGGVSSGASLVVALSLIGLRSRTHSSTVRLSGMAQSVGYLIAAAATVGAGAIVETSSSRGLLVAMAIIAAIQTIFGVLAGRDVYVDDAVTARV</sequence>
<dbReference type="PROSITE" id="PS51257">
    <property type="entry name" value="PROKAR_LIPOPROTEIN"/>
    <property type="match status" value="1"/>
</dbReference>
<proteinExistence type="predicted"/>
<protein>
    <submittedName>
        <fullName evidence="2">MFS transporter</fullName>
    </submittedName>
</protein>
<gene>
    <name evidence="2" type="ORF">EK0264_05340</name>
</gene>
<dbReference type="Gene3D" id="1.20.1250.20">
    <property type="entry name" value="MFS general substrate transporter like domains"/>
    <property type="match status" value="2"/>
</dbReference>
<dbReference type="RefSeq" id="WP_159543639.1">
    <property type="nucleotide sequence ID" value="NZ_CP047156.1"/>
</dbReference>
<dbReference type="AlphaFoldDB" id="A0A7L4YKI3"/>
<dbReference type="GO" id="GO:0022857">
    <property type="term" value="F:transmembrane transporter activity"/>
    <property type="evidence" value="ECO:0007669"/>
    <property type="project" value="InterPro"/>
</dbReference>
<accession>A0A7L4YKI3</accession>
<feature type="transmembrane region" description="Helical" evidence="1">
    <location>
        <begin position="100"/>
        <end position="122"/>
    </location>
</feature>
<dbReference type="InterPro" id="IPR036259">
    <property type="entry name" value="MFS_trans_sf"/>
</dbReference>
<feature type="transmembrane region" description="Helical" evidence="1">
    <location>
        <begin position="247"/>
        <end position="264"/>
    </location>
</feature>
<keyword evidence="1" id="KW-0812">Transmembrane</keyword>
<feature type="transmembrane region" description="Helical" evidence="1">
    <location>
        <begin position="296"/>
        <end position="317"/>
    </location>
</feature>
<dbReference type="PANTHER" id="PTHR23523">
    <property type="match status" value="1"/>
</dbReference>
<organism evidence="2 3">
    <name type="scientific">Epidermidibacterium keratini</name>
    <dbReference type="NCBI Taxonomy" id="1891644"/>
    <lineage>
        <taxon>Bacteria</taxon>
        <taxon>Bacillati</taxon>
        <taxon>Actinomycetota</taxon>
        <taxon>Actinomycetes</taxon>
        <taxon>Sporichthyales</taxon>
        <taxon>Sporichthyaceae</taxon>
        <taxon>Epidermidibacterium</taxon>
    </lineage>
</organism>
<dbReference type="Proteomes" id="UP000463857">
    <property type="component" value="Chromosome"/>
</dbReference>
<dbReference type="InterPro" id="IPR011701">
    <property type="entry name" value="MFS"/>
</dbReference>
<dbReference type="CDD" id="cd17339">
    <property type="entry name" value="MFS_NIMT_CynX_like"/>
    <property type="match status" value="1"/>
</dbReference>